<accession>A0AAE0GDR1</accession>
<dbReference type="Proteomes" id="UP001190700">
    <property type="component" value="Unassembled WGS sequence"/>
</dbReference>
<evidence type="ECO:0000313" key="5">
    <source>
        <dbReference type="Proteomes" id="UP001190700"/>
    </source>
</evidence>
<gene>
    <name evidence="4" type="ORF">CYMTET_15777</name>
</gene>
<dbReference type="GO" id="GO:0006307">
    <property type="term" value="P:DNA alkylation repair"/>
    <property type="evidence" value="ECO:0007669"/>
    <property type="project" value="InterPro"/>
</dbReference>
<proteinExistence type="inferred from homology"/>
<dbReference type="Pfam" id="PF13532">
    <property type="entry name" value="2OG-FeII_Oxy_2"/>
    <property type="match status" value="1"/>
</dbReference>
<evidence type="ECO:0000259" key="3">
    <source>
        <dbReference type="PROSITE" id="PS51471"/>
    </source>
</evidence>
<feature type="domain" description="Fe2OG dioxygenase" evidence="3">
    <location>
        <begin position="179"/>
        <end position="277"/>
    </location>
</feature>
<dbReference type="PANTHER" id="PTHR31212:SF4">
    <property type="entry name" value="ALPHA-KETOGLUTARATE-DEPENDENT DIOXYGENASE ALKB HOMOLOG 3"/>
    <property type="match status" value="1"/>
</dbReference>
<dbReference type="PROSITE" id="PS51471">
    <property type="entry name" value="FE2OG_OXY"/>
    <property type="match status" value="1"/>
</dbReference>
<dbReference type="GO" id="GO:0005654">
    <property type="term" value="C:nucleoplasm"/>
    <property type="evidence" value="ECO:0007669"/>
    <property type="project" value="TreeGrafter"/>
</dbReference>
<dbReference type="AlphaFoldDB" id="A0AAE0GDR1"/>
<comment type="similarity">
    <text evidence="1">Belongs to the alkB family.</text>
</comment>
<protein>
    <recommendedName>
        <fullName evidence="3">Fe2OG dioxygenase domain-containing protein</fullName>
    </recommendedName>
</protein>
<dbReference type="EMBL" id="LGRX02006754">
    <property type="protein sequence ID" value="KAK3276132.1"/>
    <property type="molecule type" value="Genomic_DNA"/>
</dbReference>
<keyword evidence="5" id="KW-1185">Reference proteome</keyword>
<feature type="region of interest" description="Disordered" evidence="2">
    <location>
        <begin position="1"/>
        <end position="71"/>
    </location>
</feature>
<dbReference type="InterPro" id="IPR032854">
    <property type="entry name" value="ALKBH3"/>
</dbReference>
<dbReference type="PANTHER" id="PTHR31212">
    <property type="entry name" value="ALPHA-KETOGLUTARATE-DEPENDENT DIOXYGENASE ALKB HOMOLOG 3"/>
    <property type="match status" value="1"/>
</dbReference>
<dbReference type="InterPro" id="IPR005123">
    <property type="entry name" value="Oxoglu/Fe-dep_dioxygenase_dom"/>
</dbReference>
<reference evidence="4 5" key="1">
    <citation type="journal article" date="2015" name="Genome Biol. Evol.">
        <title>Comparative Genomics of a Bacterivorous Green Alga Reveals Evolutionary Causalities and Consequences of Phago-Mixotrophic Mode of Nutrition.</title>
        <authorList>
            <person name="Burns J.A."/>
            <person name="Paasch A."/>
            <person name="Narechania A."/>
            <person name="Kim E."/>
        </authorList>
    </citation>
    <scope>NUCLEOTIDE SEQUENCE [LARGE SCALE GENOMIC DNA]</scope>
    <source>
        <strain evidence="4 5">PLY_AMNH</strain>
    </source>
</reference>
<evidence type="ECO:0000313" key="4">
    <source>
        <dbReference type="EMBL" id="KAK3276132.1"/>
    </source>
</evidence>
<dbReference type="Gene3D" id="2.60.120.590">
    <property type="entry name" value="Alpha-ketoglutarate-dependent dioxygenase AlkB-like"/>
    <property type="match status" value="1"/>
</dbReference>
<feature type="compositionally biased region" description="Polar residues" evidence="2">
    <location>
        <begin position="1"/>
        <end position="29"/>
    </location>
</feature>
<dbReference type="GO" id="GO:0051213">
    <property type="term" value="F:dioxygenase activity"/>
    <property type="evidence" value="ECO:0007669"/>
    <property type="project" value="InterPro"/>
</dbReference>
<dbReference type="InterPro" id="IPR027450">
    <property type="entry name" value="AlkB-like"/>
</dbReference>
<sequence length="284" mass="31771">MTASPSSNRELTAPPSSNRELTAPPSSNREQMKEFSKKRSRGSFESLPSACEASLKSGSTSKSDRLLKPTEHRLEKPNVKEGQVGLNDLGEGAHVIYVPDAFERERSKELFHRLSSGIPWEQKEIRMMGRPILQPRLIAYMADDPSMTYTYSGSTLHPTGWTDDVLKIKKKIEEVAGVTFNSCLLNHYRNGQDHLSWHSDNERLYGPSPTIGSVSLGATRDFMMKSILDPPEKYCFPLGGGAALVMRGTVQDRWLHCVPKRARVKDARINLTFRSIICAEKAAH</sequence>
<evidence type="ECO:0000256" key="2">
    <source>
        <dbReference type="SAM" id="MobiDB-lite"/>
    </source>
</evidence>
<dbReference type="GO" id="GO:0005739">
    <property type="term" value="C:mitochondrion"/>
    <property type="evidence" value="ECO:0007669"/>
    <property type="project" value="TreeGrafter"/>
</dbReference>
<organism evidence="4 5">
    <name type="scientific">Cymbomonas tetramitiformis</name>
    <dbReference type="NCBI Taxonomy" id="36881"/>
    <lineage>
        <taxon>Eukaryota</taxon>
        <taxon>Viridiplantae</taxon>
        <taxon>Chlorophyta</taxon>
        <taxon>Pyramimonadophyceae</taxon>
        <taxon>Pyramimonadales</taxon>
        <taxon>Pyramimonadaceae</taxon>
        <taxon>Cymbomonas</taxon>
    </lineage>
</organism>
<comment type="caution">
    <text evidence="4">The sequence shown here is derived from an EMBL/GenBank/DDBJ whole genome shotgun (WGS) entry which is preliminary data.</text>
</comment>
<dbReference type="InterPro" id="IPR037151">
    <property type="entry name" value="AlkB-like_sf"/>
</dbReference>
<dbReference type="SUPFAM" id="SSF51197">
    <property type="entry name" value="Clavaminate synthase-like"/>
    <property type="match status" value="1"/>
</dbReference>
<name>A0AAE0GDR1_9CHLO</name>
<feature type="compositionally biased region" description="Basic and acidic residues" evidence="2">
    <location>
        <begin position="62"/>
        <end position="71"/>
    </location>
</feature>
<evidence type="ECO:0000256" key="1">
    <source>
        <dbReference type="ARBA" id="ARBA00007879"/>
    </source>
</evidence>